<dbReference type="Proteomes" id="UP000316621">
    <property type="component" value="Chromosome 6"/>
</dbReference>
<feature type="domain" description="Myb-like" evidence="6">
    <location>
        <begin position="446"/>
        <end position="497"/>
    </location>
</feature>
<sequence>MAILEDVNSCSEDERDEGLDEDIEALRAACLLTGNTPDEEEIEEDVRNDTTRISIPSDKNDNPIPIHEDVHDDDDDFELVRSIRKKFSTIPPEDGAVFMKPLNSLPPFVASDGENDDFETLRVVRRRFCDYDADLENPDAPRELLSSSEEACNIYQPSEIPCSGTQNQSSKLIKWHQSEAGFPNPEAARLFVEALRKNRSCQKFIRSKLLQIEAKIEENKKLKERVKILKDFQVACKQRAGRAVSLRKDPRIQLISVLKFRNSQTTKANSKKAGAISFGPVENSHVAKYRMAMKRFPLCLSRPRWTQTEKDNLWKGIKQQFQEMLLQESIEGFSASGDSNDLDDIMASIADFEVTPENVRTFLPKVDWERLASTYVTGRSGAECEQRWLNVEDPLINHSPWTKNEDKKLLYILQQGGIYNWINISITLGTNRTPFQCLARFQRSLNANIIKRDWTEEDDSQLRTAVEAFGANNWQLIAFNMEGRTGTQCSNRWLKTLNPARKRVGRWTVEEDKRLKVAVLLFGGKTWAKIAQFIPGRTQAQCRERWVNCLDPSLNLKPWTEEEDCQLKAAVEEYGHCWSKVAASMPGRTDSKCLRRWKFLFPHEVPLIQAAKRIKRSALISNFVDRESERPALDHNDFVALPGPESVLALESGTTAGKEKKSRRKPKLKAAKDLVPCDNIPKRRSSKRSRSEAQMCRGGDSRMQIADDGETCGEDGTISQKKKSTIRRCSKKNHRESTDLGNNQLIPEDSTTSMITESEDKIEDGTVLRRKRKAPYRHLKKNHSINIDSGNVSLLPEESTTLRITVGDDNTANCGEDGAGSRKKKRMPNKRLKNNQSTNADSGDIPLLPEDLTVGDDNTANCREDDTGSRKKKRTPNKRLKNNQSTNADSGDIPLLPEDLTIGDDNTANCGEDDCILGRKKEAPSSRLKKIQCTDSASGDQDISLVTEDSTVLRIGNGDVSIDKSGAISGMKKRVSKRNPKYIQSTNTISGSKDVPEKLAILKITKREKRSVNQGEVGVAPGNEKTASSKRFKRNRSTEHDSSLMDEDLTVASIAYAISRKKKRSINKRLKTNNCIQPASANIDNSLCPEDTSIRIRDSEDNYNKKVVDDDGNVVLTEDFTEREMPNS</sequence>
<dbReference type="GO" id="GO:0019185">
    <property type="term" value="C:snRNA-activating protein complex"/>
    <property type="evidence" value="ECO:0007669"/>
    <property type="project" value="TreeGrafter"/>
</dbReference>
<name>A0A4Y7K4X8_PAPSO</name>
<accession>A0A4Y7K4X8</accession>
<protein>
    <submittedName>
        <fullName evidence="8">Uncharacterized protein</fullName>
    </submittedName>
</protein>
<dbReference type="Gene3D" id="1.10.10.60">
    <property type="entry name" value="Homeodomain-like"/>
    <property type="match status" value="4"/>
</dbReference>
<keyword evidence="3" id="KW-0804">Transcription</keyword>
<feature type="domain" description="Myb-like" evidence="6">
    <location>
        <begin position="499"/>
        <end position="550"/>
    </location>
</feature>
<keyword evidence="4" id="KW-0539">Nucleus</keyword>
<feature type="compositionally biased region" description="Basic residues" evidence="5">
    <location>
        <begin position="821"/>
        <end position="833"/>
    </location>
</feature>
<proteinExistence type="predicted"/>
<dbReference type="GO" id="GO:0001006">
    <property type="term" value="F:RNA polymerase III type 3 promoter sequence-specific DNA binding"/>
    <property type="evidence" value="ECO:0007669"/>
    <property type="project" value="TreeGrafter"/>
</dbReference>
<evidence type="ECO:0000259" key="6">
    <source>
        <dbReference type="PROSITE" id="PS50090"/>
    </source>
</evidence>
<dbReference type="CDD" id="cd00167">
    <property type="entry name" value="SANT"/>
    <property type="match status" value="3"/>
</dbReference>
<feature type="domain" description="HTH myb-type" evidence="7">
    <location>
        <begin position="505"/>
        <end position="554"/>
    </location>
</feature>
<evidence type="ECO:0000313" key="9">
    <source>
        <dbReference type="Proteomes" id="UP000316621"/>
    </source>
</evidence>
<dbReference type="OrthoDB" id="2143914at2759"/>
<feature type="region of interest" description="Disordered" evidence="5">
    <location>
        <begin position="1"/>
        <end position="20"/>
    </location>
</feature>
<keyword evidence="9" id="KW-1185">Reference proteome</keyword>
<feature type="region of interest" description="Disordered" evidence="5">
    <location>
        <begin position="652"/>
        <end position="747"/>
    </location>
</feature>
<evidence type="ECO:0000256" key="1">
    <source>
        <dbReference type="ARBA" id="ARBA00023015"/>
    </source>
</evidence>
<dbReference type="SUPFAM" id="SSF46689">
    <property type="entry name" value="Homeodomain-like"/>
    <property type="match status" value="3"/>
</dbReference>
<dbReference type="PROSITE" id="PS51294">
    <property type="entry name" value="HTH_MYB"/>
    <property type="match status" value="3"/>
</dbReference>
<dbReference type="InterPro" id="IPR017930">
    <property type="entry name" value="Myb_dom"/>
</dbReference>
<dbReference type="Pfam" id="PF00249">
    <property type="entry name" value="Myb_DNA-binding"/>
    <property type="match status" value="3"/>
</dbReference>
<evidence type="ECO:0000256" key="2">
    <source>
        <dbReference type="ARBA" id="ARBA00023125"/>
    </source>
</evidence>
<feature type="compositionally biased region" description="Acidic residues" evidence="5">
    <location>
        <begin position="11"/>
        <end position="20"/>
    </location>
</feature>
<dbReference type="Pfam" id="PF13921">
    <property type="entry name" value="Myb_DNA-bind_6"/>
    <property type="match status" value="1"/>
</dbReference>
<feature type="domain" description="HTH myb-type" evidence="7">
    <location>
        <begin position="446"/>
        <end position="501"/>
    </location>
</feature>
<feature type="domain" description="HTH myb-type" evidence="7">
    <location>
        <begin position="558"/>
        <end position="605"/>
    </location>
</feature>
<dbReference type="OMA" id="CDVPKKI"/>
<keyword evidence="2" id="KW-0238">DNA-binding</keyword>
<dbReference type="Gramene" id="RZC67400">
    <property type="protein sequence ID" value="RZC67400"/>
    <property type="gene ID" value="C5167_011079"/>
</dbReference>
<dbReference type="InterPro" id="IPR009057">
    <property type="entry name" value="Homeodomain-like_sf"/>
</dbReference>
<feature type="region of interest" description="Disordered" evidence="5">
    <location>
        <begin position="803"/>
        <end position="904"/>
    </location>
</feature>
<dbReference type="PANTHER" id="PTHR46621:SF1">
    <property type="entry name" value="SNRNA-ACTIVATING PROTEIN COMPLEX SUBUNIT 4"/>
    <property type="match status" value="1"/>
</dbReference>
<feature type="domain" description="Myb-like" evidence="6">
    <location>
        <begin position="551"/>
        <end position="601"/>
    </location>
</feature>
<dbReference type="SMART" id="SM00717">
    <property type="entry name" value="SANT"/>
    <property type="match status" value="5"/>
</dbReference>
<evidence type="ECO:0000259" key="7">
    <source>
        <dbReference type="PROSITE" id="PS51294"/>
    </source>
</evidence>
<dbReference type="PANTHER" id="PTHR46621">
    <property type="entry name" value="SNRNA-ACTIVATING PROTEIN COMPLEX SUBUNIT 4"/>
    <property type="match status" value="1"/>
</dbReference>
<dbReference type="InterPro" id="IPR051575">
    <property type="entry name" value="Myb-like_DNA-bd"/>
</dbReference>
<keyword evidence="1" id="KW-0805">Transcription regulation</keyword>
<feature type="compositionally biased region" description="Basic residues" evidence="5">
    <location>
        <begin position="870"/>
        <end position="881"/>
    </location>
</feature>
<dbReference type="GO" id="GO:0000978">
    <property type="term" value="F:RNA polymerase II cis-regulatory region sequence-specific DNA binding"/>
    <property type="evidence" value="ECO:0007669"/>
    <property type="project" value="TreeGrafter"/>
</dbReference>
<dbReference type="InterPro" id="IPR001005">
    <property type="entry name" value="SANT/Myb"/>
</dbReference>
<dbReference type="GO" id="GO:0042796">
    <property type="term" value="P:snRNA transcription by RNA polymerase III"/>
    <property type="evidence" value="ECO:0007669"/>
    <property type="project" value="TreeGrafter"/>
</dbReference>
<evidence type="ECO:0000256" key="3">
    <source>
        <dbReference type="ARBA" id="ARBA00023163"/>
    </source>
</evidence>
<dbReference type="AlphaFoldDB" id="A0A4Y7K4X8"/>
<feature type="compositionally biased region" description="Polar residues" evidence="5">
    <location>
        <begin position="803"/>
        <end position="813"/>
    </location>
</feature>
<feature type="domain" description="Myb-like" evidence="6">
    <location>
        <begin position="393"/>
        <end position="445"/>
    </location>
</feature>
<gene>
    <name evidence="8" type="ORF">C5167_011079</name>
</gene>
<evidence type="ECO:0000256" key="5">
    <source>
        <dbReference type="SAM" id="MobiDB-lite"/>
    </source>
</evidence>
<feature type="compositionally biased region" description="Basic residues" evidence="5">
    <location>
        <begin position="720"/>
        <end position="734"/>
    </location>
</feature>
<evidence type="ECO:0000313" key="8">
    <source>
        <dbReference type="EMBL" id="RZC67400.1"/>
    </source>
</evidence>
<evidence type="ECO:0000256" key="4">
    <source>
        <dbReference type="ARBA" id="ARBA00023242"/>
    </source>
</evidence>
<feature type="region of interest" description="Disordered" evidence="5">
    <location>
        <begin position="1012"/>
        <end position="1041"/>
    </location>
</feature>
<feature type="compositionally biased region" description="Basic residues" evidence="5">
    <location>
        <begin position="660"/>
        <end position="669"/>
    </location>
</feature>
<dbReference type="GO" id="GO:0042795">
    <property type="term" value="P:snRNA transcription by RNA polymerase II"/>
    <property type="evidence" value="ECO:0007669"/>
    <property type="project" value="TreeGrafter"/>
</dbReference>
<reference evidence="8 9" key="1">
    <citation type="journal article" date="2018" name="Science">
        <title>The opium poppy genome and morphinan production.</title>
        <authorList>
            <person name="Guo L."/>
            <person name="Winzer T."/>
            <person name="Yang X."/>
            <person name="Li Y."/>
            <person name="Ning Z."/>
            <person name="He Z."/>
            <person name="Teodor R."/>
            <person name="Lu Y."/>
            <person name="Bowser T.A."/>
            <person name="Graham I.A."/>
            <person name="Ye K."/>
        </authorList>
    </citation>
    <scope>NUCLEOTIDE SEQUENCE [LARGE SCALE GENOMIC DNA]</scope>
    <source>
        <strain evidence="9">cv. HN1</strain>
        <tissue evidence="8">Leaves</tissue>
    </source>
</reference>
<dbReference type="FunFam" id="1.10.10.60:FF:000016">
    <property type="entry name" value="Transcriptional activator Myb isoform A"/>
    <property type="match status" value="1"/>
</dbReference>
<dbReference type="EMBL" id="CM010720">
    <property type="protein sequence ID" value="RZC67400.1"/>
    <property type="molecule type" value="Genomic_DNA"/>
</dbReference>
<organism evidence="8 9">
    <name type="scientific">Papaver somniferum</name>
    <name type="common">Opium poppy</name>
    <dbReference type="NCBI Taxonomy" id="3469"/>
    <lineage>
        <taxon>Eukaryota</taxon>
        <taxon>Viridiplantae</taxon>
        <taxon>Streptophyta</taxon>
        <taxon>Embryophyta</taxon>
        <taxon>Tracheophyta</taxon>
        <taxon>Spermatophyta</taxon>
        <taxon>Magnoliopsida</taxon>
        <taxon>Ranunculales</taxon>
        <taxon>Papaveraceae</taxon>
        <taxon>Papaveroideae</taxon>
        <taxon>Papaver</taxon>
    </lineage>
</organism>
<dbReference type="PROSITE" id="PS50090">
    <property type="entry name" value="MYB_LIKE"/>
    <property type="match status" value="4"/>
</dbReference>